<feature type="domain" description="Alpha/beta hydrolase fold-3" evidence="4">
    <location>
        <begin position="333"/>
        <end position="393"/>
    </location>
</feature>
<dbReference type="EMBL" id="SRMA01026335">
    <property type="protein sequence ID" value="TRY84967.1"/>
    <property type="molecule type" value="Genomic_DNA"/>
</dbReference>
<name>A0A553Q4Y2_9TELE</name>
<dbReference type="AlphaFoldDB" id="A0A553Q4Y2"/>
<feature type="domain" description="Alpha/beta hydrolase fold-3" evidence="4">
    <location>
        <begin position="691"/>
        <end position="751"/>
    </location>
</feature>
<gene>
    <name evidence="5" type="ORF">DNTS_007660</name>
</gene>
<dbReference type="OrthoDB" id="408631at2759"/>
<evidence type="ECO:0000313" key="5">
    <source>
        <dbReference type="EMBL" id="TRY84967.1"/>
    </source>
</evidence>
<dbReference type="GO" id="GO:0016787">
    <property type="term" value="F:hydrolase activity"/>
    <property type="evidence" value="ECO:0007669"/>
    <property type="project" value="UniProtKB-KW"/>
</dbReference>
<proteinExistence type="inferred from homology"/>
<dbReference type="PROSITE" id="PS01174">
    <property type="entry name" value="LIPASE_GDXG_SER"/>
    <property type="match status" value="2"/>
</dbReference>
<dbReference type="InterPro" id="IPR033140">
    <property type="entry name" value="Lipase_GDXG_put_SER_AS"/>
</dbReference>
<dbReference type="Proteomes" id="UP000316079">
    <property type="component" value="Unassembled WGS sequence"/>
</dbReference>
<dbReference type="STRING" id="623744.A0A553Q4Y2"/>
<evidence type="ECO:0000256" key="3">
    <source>
        <dbReference type="PROSITE-ProRule" id="PRU10038"/>
    </source>
</evidence>
<dbReference type="PANTHER" id="PTHR48081:SF29">
    <property type="entry name" value="NEUTRAL CHOLESTEROL ESTER HYDROLASE 1"/>
    <property type="match status" value="1"/>
</dbReference>
<keyword evidence="6" id="KW-1185">Reference proteome</keyword>
<dbReference type="InterPro" id="IPR050300">
    <property type="entry name" value="GDXG_lipolytic_enzyme"/>
</dbReference>
<feature type="domain" description="Alpha/beta hydrolase fold-3" evidence="4">
    <location>
        <begin position="122"/>
        <end position="294"/>
    </location>
</feature>
<dbReference type="SUPFAM" id="SSF53474">
    <property type="entry name" value="alpha/beta-Hydrolases"/>
    <property type="match status" value="2"/>
</dbReference>
<comment type="caution">
    <text evidence="5">The sequence shown here is derived from an EMBL/GenBank/DDBJ whole genome shotgun (WGS) entry which is preliminary data.</text>
</comment>
<dbReference type="Gene3D" id="3.40.50.1820">
    <property type="entry name" value="alpha/beta hydrolase"/>
    <property type="match status" value="2"/>
</dbReference>
<evidence type="ECO:0000313" key="6">
    <source>
        <dbReference type="Proteomes" id="UP000316079"/>
    </source>
</evidence>
<accession>A0A553Q4Y2</accession>
<organism evidence="5 6">
    <name type="scientific">Danionella cerebrum</name>
    <dbReference type="NCBI Taxonomy" id="2873325"/>
    <lineage>
        <taxon>Eukaryota</taxon>
        <taxon>Metazoa</taxon>
        <taxon>Chordata</taxon>
        <taxon>Craniata</taxon>
        <taxon>Vertebrata</taxon>
        <taxon>Euteleostomi</taxon>
        <taxon>Actinopterygii</taxon>
        <taxon>Neopterygii</taxon>
        <taxon>Teleostei</taxon>
        <taxon>Ostariophysi</taxon>
        <taxon>Cypriniformes</taxon>
        <taxon>Danionidae</taxon>
        <taxon>Danioninae</taxon>
        <taxon>Danionella</taxon>
    </lineage>
</organism>
<keyword evidence="2" id="KW-0378">Hydrolase</keyword>
<evidence type="ECO:0000256" key="1">
    <source>
        <dbReference type="ARBA" id="ARBA00010515"/>
    </source>
</evidence>
<evidence type="ECO:0000259" key="4">
    <source>
        <dbReference type="Pfam" id="PF07859"/>
    </source>
</evidence>
<feature type="domain" description="Alpha/beta hydrolase fold-3" evidence="4">
    <location>
        <begin position="490"/>
        <end position="645"/>
    </location>
</feature>
<protein>
    <recommendedName>
        <fullName evidence="4">Alpha/beta hydrolase fold-3 domain-containing protein</fullName>
    </recommendedName>
</protein>
<dbReference type="InterPro" id="IPR029058">
    <property type="entry name" value="AB_hydrolase_fold"/>
</dbReference>
<dbReference type="Pfam" id="PF07859">
    <property type="entry name" value="Abhydrolase_3"/>
    <property type="match status" value="4"/>
</dbReference>
<sequence length="778" mass="86133">MSQVKSIQNSAMKRSTVALAVLFSIAAAYYIYLPLPSAISEPWKLMFMDAILRGVMHVSFLGHSLGLSQPFDFARLAASWDEVRGSEFIPGVRVTETTFAGVETQVFESTTVDAKSRLKRGIVYFHGGGWTLGSAKMQTYYLQCRSMAEQLDAVVLSIEYRLAPEARFPEQYNEALQVSKHILTADVLSRYSIDPKRVAVSGDSAGANLAAAVAQEMALDRTIPVKYKVQALLYPTLQALDFNTPSYQQNGNIPILHRPLMARFWLEYLNGDPKLVPVLLANNHSFPRQIIAAARSKVDWTRLLPASVQKTYQPVFPLQGDPELLEKLPGLLDVRAAPLLATTQTLRAVPPAYIMTIEHDVLRDDGLMYANRLREARVPVTHDHIPDGFHGCLSFAFGPFRFSSGTIEEPWTLMLTNAFVRASMQLSFVAHDFGLTSPFGLLKLSSSLVEIKANMSNARVRITEESFGGAEVLVFESTAAGEKKSLKRSVVYFHGGGWTCMKMAEQLDAVVFSVEYRLAPDGRFPDQFNDAFQASKHILTSEVLSRYSIDPERVAVSGDSAGGNLAAAVAQQMALDSSIRVKFKVQALIYPALQALDFNTPSYQQNANMPILPRPFVVRFWLEYLNGSQSLASTLLANKHIAQDLGPEITAVRASIDWTNLLSAEVKKNYQPVVALQGDPKLLEKLPGLLDIRAAPLLAATELLEAVPPAYIMTCEHDVLRDDGLMYASRLREARVPVTVDHYEDGFHGCLSFAFGPYAFSVGKRSLGNYIHWLNENL</sequence>
<evidence type="ECO:0000256" key="2">
    <source>
        <dbReference type="ARBA" id="ARBA00022801"/>
    </source>
</evidence>
<feature type="active site" evidence="3">
    <location>
        <position position="204"/>
    </location>
</feature>
<feature type="active site" evidence="3">
    <location>
        <position position="560"/>
    </location>
</feature>
<dbReference type="PANTHER" id="PTHR48081">
    <property type="entry name" value="AB HYDROLASE SUPERFAMILY PROTEIN C4A8.06C"/>
    <property type="match status" value="1"/>
</dbReference>
<dbReference type="InterPro" id="IPR013094">
    <property type="entry name" value="AB_hydrolase_3"/>
</dbReference>
<reference evidence="5 6" key="1">
    <citation type="journal article" date="2019" name="Sci. Data">
        <title>Hybrid genome assembly and annotation of Danionella translucida.</title>
        <authorList>
            <person name="Kadobianskyi M."/>
            <person name="Schulze L."/>
            <person name="Schuelke M."/>
            <person name="Judkewitz B."/>
        </authorList>
    </citation>
    <scope>NUCLEOTIDE SEQUENCE [LARGE SCALE GENOMIC DNA]</scope>
    <source>
        <strain evidence="5 6">Bolton</strain>
    </source>
</reference>
<comment type="similarity">
    <text evidence="1">Belongs to the 'GDXG' lipolytic enzyme family.</text>
</comment>